<gene>
    <name evidence="2" type="ORF">KI387_017157</name>
</gene>
<feature type="region of interest" description="Disordered" evidence="1">
    <location>
        <begin position="14"/>
        <end position="80"/>
    </location>
</feature>
<proteinExistence type="predicted"/>
<name>A0AA38LF31_TAXCH</name>
<protein>
    <submittedName>
        <fullName evidence="2">Uncharacterized protein</fullName>
    </submittedName>
</protein>
<accession>A0AA38LF31</accession>
<dbReference type="AlphaFoldDB" id="A0AA38LF31"/>
<evidence type="ECO:0000313" key="3">
    <source>
        <dbReference type="Proteomes" id="UP000824469"/>
    </source>
</evidence>
<dbReference type="EMBL" id="JAHRHJ020000003">
    <property type="protein sequence ID" value="KAH9322518.1"/>
    <property type="molecule type" value="Genomic_DNA"/>
</dbReference>
<dbReference type="Proteomes" id="UP000824469">
    <property type="component" value="Unassembled WGS sequence"/>
</dbReference>
<feature type="non-terminal residue" evidence="2">
    <location>
        <position position="80"/>
    </location>
</feature>
<reference evidence="2 3" key="1">
    <citation type="journal article" date="2021" name="Nat. Plants">
        <title>The Taxus genome provides insights into paclitaxel biosynthesis.</title>
        <authorList>
            <person name="Xiong X."/>
            <person name="Gou J."/>
            <person name="Liao Q."/>
            <person name="Li Y."/>
            <person name="Zhou Q."/>
            <person name="Bi G."/>
            <person name="Li C."/>
            <person name="Du R."/>
            <person name="Wang X."/>
            <person name="Sun T."/>
            <person name="Guo L."/>
            <person name="Liang H."/>
            <person name="Lu P."/>
            <person name="Wu Y."/>
            <person name="Zhang Z."/>
            <person name="Ro D.K."/>
            <person name="Shang Y."/>
            <person name="Huang S."/>
            <person name="Yan J."/>
        </authorList>
    </citation>
    <scope>NUCLEOTIDE SEQUENCE [LARGE SCALE GENOMIC DNA]</scope>
    <source>
        <strain evidence="2">Ta-2019</strain>
    </source>
</reference>
<evidence type="ECO:0000313" key="2">
    <source>
        <dbReference type="EMBL" id="KAH9322518.1"/>
    </source>
</evidence>
<keyword evidence="3" id="KW-1185">Reference proteome</keyword>
<comment type="caution">
    <text evidence="2">The sequence shown here is derived from an EMBL/GenBank/DDBJ whole genome shotgun (WGS) entry which is preliminary data.</text>
</comment>
<organism evidence="2 3">
    <name type="scientific">Taxus chinensis</name>
    <name type="common">Chinese yew</name>
    <name type="synonym">Taxus wallichiana var. chinensis</name>
    <dbReference type="NCBI Taxonomy" id="29808"/>
    <lineage>
        <taxon>Eukaryota</taxon>
        <taxon>Viridiplantae</taxon>
        <taxon>Streptophyta</taxon>
        <taxon>Embryophyta</taxon>
        <taxon>Tracheophyta</taxon>
        <taxon>Spermatophyta</taxon>
        <taxon>Pinopsida</taxon>
        <taxon>Pinidae</taxon>
        <taxon>Conifers II</taxon>
        <taxon>Cupressales</taxon>
        <taxon>Taxaceae</taxon>
        <taxon>Taxus</taxon>
    </lineage>
</organism>
<feature type="non-terminal residue" evidence="2">
    <location>
        <position position="1"/>
    </location>
</feature>
<evidence type="ECO:0000256" key="1">
    <source>
        <dbReference type="SAM" id="MobiDB-lite"/>
    </source>
</evidence>
<sequence>KQVVWSRKNCVNRLSPSLAQGGTNGTKVCEPPEPAEMSPGGPLSIWDKWDESTRRARNAGSTERENRLTAEIPEPAEKSQ</sequence>